<dbReference type="CDD" id="cd01170">
    <property type="entry name" value="THZ_kinase"/>
    <property type="match status" value="1"/>
</dbReference>
<keyword evidence="8 11" id="KW-0067">ATP-binding</keyword>
<organism evidence="12 13">
    <name type="scientific">Lactiplantibacillus modestisalitolerans</name>
    <dbReference type="NCBI Taxonomy" id="1457219"/>
    <lineage>
        <taxon>Bacteria</taxon>
        <taxon>Bacillati</taxon>
        <taxon>Bacillota</taxon>
        <taxon>Bacilli</taxon>
        <taxon>Lactobacillales</taxon>
        <taxon>Lactobacillaceae</taxon>
        <taxon>Lactiplantibacillus</taxon>
    </lineage>
</organism>
<dbReference type="EC" id="2.7.1.50" evidence="11"/>
<accession>A0ABV5WSQ7</accession>
<keyword evidence="6 11" id="KW-0547">Nucleotide-binding</keyword>
<dbReference type="EMBL" id="JBHLZY010000009">
    <property type="protein sequence ID" value="MFB9769169.1"/>
    <property type="molecule type" value="Genomic_DNA"/>
</dbReference>
<comment type="cofactor">
    <cofactor evidence="2 11">
        <name>Mg(2+)</name>
        <dbReference type="ChEBI" id="CHEBI:18420"/>
    </cofactor>
</comment>
<feature type="binding site" evidence="11">
    <location>
        <position position="41"/>
    </location>
    <ligand>
        <name>substrate</name>
    </ligand>
</feature>
<comment type="similarity">
    <text evidence="11">Belongs to the Thz kinase family.</text>
</comment>
<dbReference type="InterPro" id="IPR000417">
    <property type="entry name" value="Hyethyz_kinase"/>
</dbReference>
<evidence type="ECO:0000256" key="1">
    <source>
        <dbReference type="ARBA" id="ARBA00001771"/>
    </source>
</evidence>
<dbReference type="Gene3D" id="3.40.1190.20">
    <property type="match status" value="1"/>
</dbReference>
<evidence type="ECO:0000256" key="5">
    <source>
        <dbReference type="ARBA" id="ARBA00022723"/>
    </source>
</evidence>
<keyword evidence="5 11" id="KW-0479">Metal-binding</keyword>
<dbReference type="RefSeq" id="WP_137642357.1">
    <property type="nucleotide sequence ID" value="NZ_BJEA01000008.1"/>
</dbReference>
<evidence type="ECO:0000256" key="10">
    <source>
        <dbReference type="ARBA" id="ARBA00022977"/>
    </source>
</evidence>
<evidence type="ECO:0000256" key="8">
    <source>
        <dbReference type="ARBA" id="ARBA00022840"/>
    </source>
</evidence>
<dbReference type="HAMAP" id="MF_00228">
    <property type="entry name" value="Thz_kinase"/>
    <property type="match status" value="1"/>
</dbReference>
<keyword evidence="10 11" id="KW-0784">Thiamine biosynthesis</keyword>
<keyword evidence="4 11" id="KW-0808">Transferase</keyword>
<evidence type="ECO:0000256" key="9">
    <source>
        <dbReference type="ARBA" id="ARBA00022842"/>
    </source>
</evidence>
<keyword evidence="9 11" id="KW-0460">Magnesium</keyword>
<protein>
    <recommendedName>
        <fullName evidence="11">Hydroxyethylthiazole kinase</fullName>
        <ecNumber evidence="11">2.7.1.50</ecNumber>
    </recommendedName>
    <alternativeName>
        <fullName evidence="11">4-methyl-5-beta-hydroxyethylthiazole kinase</fullName>
        <shortName evidence="11">TH kinase</shortName>
        <shortName evidence="11">Thz kinase</shortName>
    </alternativeName>
</protein>
<evidence type="ECO:0000256" key="11">
    <source>
        <dbReference type="HAMAP-Rule" id="MF_00228"/>
    </source>
</evidence>
<proteinExistence type="inferred from homology"/>
<gene>
    <name evidence="11 12" type="primary">thiM</name>
    <name evidence="12" type="ORF">ACFFLI_04665</name>
</gene>
<dbReference type="Proteomes" id="UP001589691">
    <property type="component" value="Unassembled WGS sequence"/>
</dbReference>
<evidence type="ECO:0000256" key="7">
    <source>
        <dbReference type="ARBA" id="ARBA00022777"/>
    </source>
</evidence>
<comment type="catalytic activity">
    <reaction evidence="1 11">
        <text>5-(2-hydroxyethyl)-4-methylthiazole + ATP = 4-methyl-5-(2-phosphooxyethyl)-thiazole + ADP + H(+)</text>
        <dbReference type="Rhea" id="RHEA:24212"/>
        <dbReference type="ChEBI" id="CHEBI:15378"/>
        <dbReference type="ChEBI" id="CHEBI:17957"/>
        <dbReference type="ChEBI" id="CHEBI:30616"/>
        <dbReference type="ChEBI" id="CHEBI:58296"/>
        <dbReference type="ChEBI" id="CHEBI:456216"/>
        <dbReference type="EC" id="2.7.1.50"/>
    </reaction>
</comment>
<evidence type="ECO:0000256" key="6">
    <source>
        <dbReference type="ARBA" id="ARBA00022741"/>
    </source>
</evidence>
<feature type="binding site" evidence="11">
    <location>
        <position position="117"/>
    </location>
    <ligand>
        <name>ATP</name>
        <dbReference type="ChEBI" id="CHEBI:30616"/>
    </ligand>
</feature>
<evidence type="ECO:0000313" key="13">
    <source>
        <dbReference type="Proteomes" id="UP001589691"/>
    </source>
</evidence>
<dbReference type="NCBIfam" id="NF006830">
    <property type="entry name" value="PRK09355.1"/>
    <property type="match status" value="1"/>
</dbReference>
<reference evidence="12 13" key="1">
    <citation type="submission" date="2024-09" db="EMBL/GenBank/DDBJ databases">
        <authorList>
            <person name="Sun Q."/>
            <person name="Mori K."/>
        </authorList>
    </citation>
    <scope>NUCLEOTIDE SEQUENCE [LARGE SCALE GENOMIC DNA]</scope>
    <source>
        <strain evidence="12 13">TBRC 4576</strain>
    </source>
</reference>
<evidence type="ECO:0000256" key="3">
    <source>
        <dbReference type="ARBA" id="ARBA00004868"/>
    </source>
</evidence>
<sequence>MAINLLSELRQRNPIVLNLANLVTIQDVANGLNALGASPIMSAEVQEAEPLVQLAGAVCLNLGTLTTSQVAQMHAVGQFAAQYQKPVVLDPVAVGAVTYRKRVALELLAALDVTVIRGNAGEIAALADVDWQARGIDAGTGNGDLVAIARACAQRFHCIVILSGPTDVITDGTRVAKVLNGTPLFQRHVGSGDLLSSIVAAFLAVSTDPFEAAQTACLVFAASGELVARQLTANRPATFGIDLIDKLSLVSGPELTAIQKLE</sequence>
<comment type="caution">
    <text evidence="12">The sequence shown here is derived from an EMBL/GenBank/DDBJ whole genome shotgun (WGS) entry which is preliminary data.</text>
</comment>
<feature type="binding site" evidence="11">
    <location>
        <position position="190"/>
    </location>
    <ligand>
        <name>substrate</name>
    </ligand>
</feature>
<dbReference type="SUPFAM" id="SSF53613">
    <property type="entry name" value="Ribokinase-like"/>
    <property type="match status" value="1"/>
</dbReference>
<dbReference type="PIRSF" id="PIRSF000513">
    <property type="entry name" value="Thz_kinase"/>
    <property type="match status" value="1"/>
</dbReference>
<dbReference type="Pfam" id="PF02110">
    <property type="entry name" value="HK"/>
    <property type="match status" value="1"/>
</dbReference>
<name>A0ABV5WSQ7_9LACO</name>
<evidence type="ECO:0000256" key="4">
    <source>
        <dbReference type="ARBA" id="ARBA00022679"/>
    </source>
</evidence>
<dbReference type="PRINTS" id="PR01099">
    <property type="entry name" value="HYETHTZKNASE"/>
</dbReference>
<keyword evidence="7 11" id="KW-0418">Kinase</keyword>
<dbReference type="GO" id="GO:0004417">
    <property type="term" value="F:hydroxyethylthiazole kinase activity"/>
    <property type="evidence" value="ECO:0007669"/>
    <property type="project" value="UniProtKB-EC"/>
</dbReference>
<evidence type="ECO:0000313" key="12">
    <source>
        <dbReference type="EMBL" id="MFB9769169.1"/>
    </source>
</evidence>
<dbReference type="InterPro" id="IPR029056">
    <property type="entry name" value="Ribokinase-like"/>
</dbReference>
<evidence type="ECO:0000256" key="2">
    <source>
        <dbReference type="ARBA" id="ARBA00001946"/>
    </source>
</evidence>
<comment type="pathway">
    <text evidence="3 11">Cofactor biosynthesis; thiamine diphosphate biosynthesis; 4-methyl-5-(2-phosphoethyl)-thiazole from 5-(2-hydroxyethyl)-4-methylthiazole: step 1/1.</text>
</comment>
<comment type="function">
    <text evidence="11">Catalyzes the phosphorylation of the hydroxyl group of 4-methyl-5-beta-hydroxyethylthiazole (THZ).</text>
</comment>
<feature type="binding site" evidence="11">
    <location>
        <position position="163"/>
    </location>
    <ligand>
        <name>ATP</name>
        <dbReference type="ChEBI" id="CHEBI:30616"/>
    </ligand>
</feature>
<keyword evidence="13" id="KW-1185">Reference proteome</keyword>